<dbReference type="PANTHER" id="PTHR46500">
    <property type="entry name" value="CILIA- AND FLAGELLA-ASSOCIATED PROTEIN 221"/>
    <property type="match status" value="1"/>
</dbReference>
<feature type="compositionally biased region" description="Acidic residues" evidence="1">
    <location>
        <begin position="437"/>
        <end position="447"/>
    </location>
</feature>
<reference evidence="2 3" key="1">
    <citation type="journal article" date="2021" name="Sci. Rep.">
        <title>Genome sequencing of the multicellular alga Astrephomene provides insights into convergent evolution of germ-soma differentiation.</title>
        <authorList>
            <person name="Yamashita S."/>
            <person name="Yamamoto K."/>
            <person name="Matsuzaki R."/>
            <person name="Suzuki S."/>
            <person name="Yamaguchi H."/>
            <person name="Hirooka S."/>
            <person name="Minakuchi Y."/>
            <person name="Miyagishima S."/>
            <person name="Kawachi M."/>
            <person name="Toyoda A."/>
            <person name="Nozaki H."/>
        </authorList>
    </citation>
    <scope>NUCLEOTIDE SEQUENCE [LARGE SCALE GENOMIC DNA]</scope>
    <source>
        <strain evidence="2 3">NIES-4017</strain>
    </source>
</reference>
<feature type="region of interest" description="Disordered" evidence="1">
    <location>
        <begin position="1"/>
        <end position="21"/>
    </location>
</feature>
<comment type="caution">
    <text evidence="2">The sequence shown here is derived from an EMBL/GenBank/DDBJ whole genome shotgun (WGS) entry which is preliminary data.</text>
</comment>
<accession>A0AAD3DK66</accession>
<dbReference type="Proteomes" id="UP001054857">
    <property type="component" value="Unassembled WGS sequence"/>
</dbReference>
<protein>
    <submittedName>
        <fullName evidence="2">Uncharacterized protein</fullName>
    </submittedName>
</protein>
<dbReference type="EMBL" id="BMAR01000002">
    <property type="protein sequence ID" value="GFR42143.1"/>
    <property type="molecule type" value="Genomic_DNA"/>
</dbReference>
<dbReference type="GO" id="GO:0097729">
    <property type="term" value="C:9+2 motile cilium"/>
    <property type="evidence" value="ECO:0007669"/>
    <property type="project" value="TreeGrafter"/>
</dbReference>
<evidence type="ECO:0000313" key="3">
    <source>
        <dbReference type="Proteomes" id="UP001054857"/>
    </source>
</evidence>
<name>A0AAD3DK66_9CHLO</name>
<feature type="compositionally biased region" description="Low complexity" evidence="1">
    <location>
        <begin position="82"/>
        <end position="94"/>
    </location>
</feature>
<dbReference type="PANTHER" id="PTHR46500:SF1">
    <property type="entry name" value="CILIA- AND FLAGELLA-ASSOCIATED PROTEIN 221"/>
    <property type="match status" value="1"/>
</dbReference>
<evidence type="ECO:0000313" key="2">
    <source>
        <dbReference type="EMBL" id="GFR42143.1"/>
    </source>
</evidence>
<keyword evidence="3" id="KW-1185">Reference proteome</keyword>
<dbReference type="InterPro" id="IPR029676">
    <property type="entry name" value="CFAP221"/>
</dbReference>
<gene>
    <name evidence="2" type="ORF">Agub_g2992</name>
</gene>
<proteinExistence type="predicted"/>
<sequence>MQLAAAEEASRKVSLGTSPAVGQQLLSAAEVARMQRLRAEQHRRHQLSEEMRATKRLQAEMEAAGAVHHPSKKPPLQPPPSSTSSSTSLLQPQQQQPPPHTPDQQPTTLPPSSAPPTPGDPTAHPATPPTPTTAAAAAAATAAAAAASSAAASSSFQPEWRLIEGSDWLKRTRARDMFMRAVWRVVVSLRMQRRLERIKEVLAHLGYDKQRLAEEAANPVLLVSESDRPGTAPTKYLRPEMVRVRPLPLYRDVVFQVHVQLDVTHYTDFDELAPFQLKTPLEYRILGYAPEDFPGLTPYLPPLLDQPLLAGAIEEVAAAGEALVPAGLVPSLSEYPPLPDACKNMPYITLEVGNRYSEDRVFATPEPSYAMGYDKDYVMQPRLYDMYDSARHEAVASGSVRALRGGPALSDTWLVRQDTWAVQLGEEVIPRLMSGPEPEELPEDRPEDEDKPKICPHVPTDEELARYLPLTSRTEVAAEAQQPPAPDAPLRYRLVRDRHAAQLEGDKAAAHAASIAGLEQRLAEYNRLLRRPCAFALHL</sequence>
<dbReference type="AlphaFoldDB" id="A0AAD3DK66"/>
<dbReference type="GO" id="GO:0044458">
    <property type="term" value="P:motile cilium assembly"/>
    <property type="evidence" value="ECO:0007669"/>
    <property type="project" value="TreeGrafter"/>
</dbReference>
<feature type="compositionally biased region" description="Basic and acidic residues" evidence="1">
    <location>
        <begin position="46"/>
        <end position="59"/>
    </location>
</feature>
<feature type="region of interest" description="Disordered" evidence="1">
    <location>
        <begin position="36"/>
        <end position="138"/>
    </location>
</feature>
<organism evidence="2 3">
    <name type="scientific">Astrephomene gubernaculifera</name>
    <dbReference type="NCBI Taxonomy" id="47775"/>
    <lineage>
        <taxon>Eukaryota</taxon>
        <taxon>Viridiplantae</taxon>
        <taxon>Chlorophyta</taxon>
        <taxon>core chlorophytes</taxon>
        <taxon>Chlorophyceae</taxon>
        <taxon>CS clade</taxon>
        <taxon>Chlamydomonadales</taxon>
        <taxon>Astrephomenaceae</taxon>
        <taxon>Astrephomene</taxon>
    </lineage>
</organism>
<feature type="compositionally biased region" description="Pro residues" evidence="1">
    <location>
        <begin position="108"/>
        <end position="119"/>
    </location>
</feature>
<feature type="region of interest" description="Disordered" evidence="1">
    <location>
        <begin position="432"/>
        <end position="455"/>
    </location>
</feature>
<dbReference type="GO" id="GO:0003341">
    <property type="term" value="P:cilium movement"/>
    <property type="evidence" value="ECO:0007669"/>
    <property type="project" value="InterPro"/>
</dbReference>
<evidence type="ECO:0000256" key="1">
    <source>
        <dbReference type="SAM" id="MobiDB-lite"/>
    </source>
</evidence>